<accession>A0A2I1MAC6</accession>
<dbReference type="GO" id="GO:0016491">
    <property type="term" value="F:oxidoreductase activity"/>
    <property type="evidence" value="ECO:0007669"/>
    <property type="project" value="UniProtKB-UniRule"/>
</dbReference>
<evidence type="ECO:0000313" key="7">
    <source>
        <dbReference type="EMBL" id="PKZ17068.1"/>
    </source>
</evidence>
<dbReference type="PANTHER" id="PTHR43425">
    <property type="entry name" value="OXYGEN-INSENSITIVE NADPH NITROREDUCTASE"/>
    <property type="match status" value="1"/>
</dbReference>
<evidence type="ECO:0000313" key="10">
    <source>
        <dbReference type="Proteomes" id="UP000255124"/>
    </source>
</evidence>
<dbReference type="PIRSF" id="PIRSF005426">
    <property type="entry name" value="Frp"/>
    <property type="match status" value="1"/>
</dbReference>
<evidence type="ECO:0000256" key="1">
    <source>
        <dbReference type="ARBA" id="ARBA00008366"/>
    </source>
</evidence>
<keyword evidence="9" id="KW-1185">Reference proteome</keyword>
<dbReference type="InterPro" id="IPR029479">
    <property type="entry name" value="Nitroreductase"/>
</dbReference>
<dbReference type="EMBL" id="PKGS01000002">
    <property type="protein sequence ID" value="PKZ17068.1"/>
    <property type="molecule type" value="Genomic_DNA"/>
</dbReference>
<dbReference type="InterPro" id="IPR016446">
    <property type="entry name" value="Flavin_OxRdtase_Frp"/>
</dbReference>
<dbReference type="Pfam" id="PF00881">
    <property type="entry name" value="Nitroreductase"/>
    <property type="match status" value="2"/>
</dbReference>
<sequence length="248" mass="28665">MNETIKNQLDHRTIREFKNEKIDDSIIESLLDVANMSPSSNGMQLFSIIKITDQNLKEELAKNGLQEYMARAPYLWIFIVDLFRNYNIAKENYQENDEMIGFDKFIQGFTDSIIAAQNVSIAAESLGLGVNYFGNIHNNTKHIIELLDLPKLTYPAVGLGFGLANQKPQLKPRMDINLKTFENYYQVFDNYNEKISAYDKEMTTYYDLRDANRRVDSFSKQIPVKQGSLIANRNKMFETLIDQGFIVK</sequence>
<feature type="domain" description="Nitroreductase" evidence="6">
    <location>
        <begin position="63"/>
        <end position="162"/>
    </location>
</feature>
<dbReference type="EC" id="1.-.-.-" evidence="8"/>
<dbReference type="OrthoDB" id="9775805at2"/>
<feature type="domain" description="Nitroreductase" evidence="6">
    <location>
        <begin position="11"/>
        <end position="62"/>
    </location>
</feature>
<dbReference type="Gene3D" id="3.40.109.10">
    <property type="entry name" value="NADH Oxidase"/>
    <property type="match status" value="1"/>
</dbReference>
<proteinExistence type="inferred from homology"/>
<protein>
    <submittedName>
        <fullName evidence="7">NADPH-dependent oxidoreductase</fullName>
    </submittedName>
    <submittedName>
        <fullName evidence="8">Oxygen-insensitive NADPH nitroreductase</fullName>
        <ecNumber evidence="8">1.-.-.-</ecNumber>
    </submittedName>
</protein>
<name>A0A2I1MAC6_9FIRM</name>
<evidence type="ECO:0000313" key="9">
    <source>
        <dbReference type="Proteomes" id="UP000234335"/>
    </source>
</evidence>
<reference evidence="7 9" key="1">
    <citation type="submission" date="2017-12" db="EMBL/GenBank/DDBJ databases">
        <title>Phylogenetic diversity of female urinary microbiome.</title>
        <authorList>
            <person name="Thomas-White K."/>
            <person name="Wolfe A.J."/>
        </authorList>
    </citation>
    <scope>NUCLEOTIDE SEQUENCE [LARGE SCALE GENOMIC DNA]</scope>
    <source>
        <strain evidence="7 9">UMB0119</strain>
    </source>
</reference>
<evidence type="ECO:0000256" key="5">
    <source>
        <dbReference type="PIRNR" id="PIRNR005426"/>
    </source>
</evidence>
<dbReference type="AlphaFoldDB" id="A0A2I1MAC6"/>
<dbReference type="RefSeq" id="WP_101540139.1">
    <property type="nucleotide sequence ID" value="NZ_PKGS01000002.1"/>
</dbReference>
<evidence type="ECO:0000256" key="4">
    <source>
        <dbReference type="ARBA" id="ARBA00023002"/>
    </source>
</evidence>
<evidence type="ECO:0000256" key="2">
    <source>
        <dbReference type="ARBA" id="ARBA00022630"/>
    </source>
</evidence>
<dbReference type="SUPFAM" id="SSF55469">
    <property type="entry name" value="FMN-dependent nitroreductase-like"/>
    <property type="match status" value="1"/>
</dbReference>
<dbReference type="Proteomes" id="UP000255124">
    <property type="component" value="Unassembled WGS sequence"/>
</dbReference>
<keyword evidence="2 5" id="KW-0285">Flavoprotein</keyword>
<evidence type="ECO:0000313" key="8">
    <source>
        <dbReference type="EMBL" id="SUU92374.1"/>
    </source>
</evidence>
<reference evidence="8 10" key="2">
    <citation type="submission" date="2018-06" db="EMBL/GenBank/DDBJ databases">
        <authorList>
            <consortium name="Pathogen Informatics"/>
            <person name="Doyle S."/>
        </authorList>
    </citation>
    <scope>NUCLEOTIDE SEQUENCE [LARGE SCALE GENOMIC DNA]</scope>
    <source>
        <strain evidence="8 10">NCTC9810</strain>
    </source>
</reference>
<dbReference type="InterPro" id="IPR000415">
    <property type="entry name" value="Nitroreductase-like"/>
</dbReference>
<dbReference type="EMBL" id="UFTA01000002">
    <property type="protein sequence ID" value="SUU92374.1"/>
    <property type="molecule type" value="Genomic_DNA"/>
</dbReference>
<evidence type="ECO:0000259" key="6">
    <source>
        <dbReference type="Pfam" id="PF00881"/>
    </source>
</evidence>
<dbReference type="PANTHER" id="PTHR43425:SF2">
    <property type="entry name" value="OXYGEN-INSENSITIVE NADPH NITROREDUCTASE"/>
    <property type="match status" value="1"/>
</dbReference>
<keyword evidence="4 5" id="KW-0560">Oxidoreductase</keyword>
<keyword evidence="5" id="KW-0521">NADP</keyword>
<comment type="similarity">
    <text evidence="1 5">Belongs to the flavin oxidoreductase frp family.</text>
</comment>
<keyword evidence="3 5" id="KW-0288">FMN</keyword>
<gene>
    <name evidence="8" type="primary">nfsA</name>
    <name evidence="7" type="ORF">CYJ34_04610</name>
    <name evidence="8" type="ORF">NCTC9810_00702</name>
</gene>
<dbReference type="Proteomes" id="UP000234335">
    <property type="component" value="Unassembled WGS sequence"/>
</dbReference>
<evidence type="ECO:0000256" key="3">
    <source>
        <dbReference type="ARBA" id="ARBA00022643"/>
    </source>
</evidence>
<organism evidence="7 9">
    <name type="scientific">Anaerococcus octavius</name>
    <dbReference type="NCBI Taxonomy" id="54007"/>
    <lineage>
        <taxon>Bacteria</taxon>
        <taxon>Bacillati</taxon>
        <taxon>Bacillota</taxon>
        <taxon>Tissierellia</taxon>
        <taxon>Tissierellales</taxon>
        <taxon>Peptoniphilaceae</taxon>
        <taxon>Anaerococcus</taxon>
    </lineage>
</organism>